<dbReference type="GO" id="GO:0006508">
    <property type="term" value="P:proteolysis"/>
    <property type="evidence" value="ECO:0007669"/>
    <property type="project" value="UniProtKB-KW"/>
</dbReference>
<dbReference type="Pfam" id="PF20436">
    <property type="entry name" value="LonB_AAA-LID"/>
    <property type="match status" value="1"/>
</dbReference>
<dbReference type="EMBL" id="CP001791">
    <property type="protein sequence ID" value="ADH99530.1"/>
    <property type="molecule type" value="Genomic_DNA"/>
</dbReference>
<dbReference type="SUPFAM" id="SSF52540">
    <property type="entry name" value="P-loop containing nucleoside triphosphate hydrolases"/>
    <property type="match status" value="1"/>
</dbReference>
<feature type="domain" description="Lon proteolytic" evidence="3">
    <location>
        <begin position="572"/>
        <end position="767"/>
    </location>
</feature>
<organism evidence="4 5">
    <name type="scientific">Bacillus selenitireducens (strain ATCC 700615 / DSM 15326 / MLS10)</name>
    <dbReference type="NCBI Taxonomy" id="439292"/>
    <lineage>
        <taxon>Bacteria</taxon>
        <taxon>Bacillati</taxon>
        <taxon>Bacillota</taxon>
        <taxon>Bacilli</taxon>
        <taxon>Bacillales</taxon>
        <taxon>Bacillaceae</taxon>
        <taxon>Salisediminibacterium</taxon>
    </lineage>
</organism>
<name>D6XUP4_BACIE</name>
<keyword evidence="2" id="KW-0378">Hydrolase</keyword>
<proteinExistence type="inferred from homology"/>
<comment type="catalytic activity">
    <reaction evidence="2">
        <text>Hydrolysis of proteins in presence of ATP.</text>
        <dbReference type="EC" id="3.4.21.53"/>
    </reaction>
</comment>
<sequence length="807" mass="92276">MTSMNGFKTKRKLNTDHLKARCQTDWIPFETTDDLKGDFHDMIGQERAEKAMAFGLGVKQAGYNLFVVGPTGTGRVTYTIQTVRRLAKERPVPSDWCYVYNFDDPDRPFLIPFPSGKGHVFRRDMETLLLDIEREIRTAFSTDEFEAEKRKRIDSFKSQVENAWRKIDSFANEKGIYVEKSPDGINTYPMSEGKALTNEAFMNLPEDKKDELLRADDQVEEQIQDTIQHIQKLEEDLRKSLHTFMQSTVSYAIEGLFRPLRESYKDRQRVLQYLDSYFDDVVDHFSLFFPENDQQEQLVTQLGGPKEKQFLRYTVNVFVNHRDRTSAPVVYETNPTFDNLFGRIEYQGQLGNMTTDFTKIKPGALHLANGGYLILQANELFQHPHAWSALKRVLQARKIQFEHPHENKGMFPSSGMKPQPVPLDIKIIIIGSYMIYDLLSQVDEDFDKLFNVKVEFDTHMDRSEDNALKMFHFIKYFCKEEGLLPFHKKAAARIVDYSSRMVSEQLKLTTRFQEITQILIEANYYASEELQDAVMDEHVVKAFYEKEKRVSHIPERYREMIHSGRIMIETEGFRTGQINGLAVLGSRDAVFGIPSKITAQTFAGKQGIVNIEREASLSGQFHEKGMLILTGFLSGLFAKNRPIPLSASITFEQSYALIDGDSASSTELYVLLSSLSGCPINQGIAVTGSVNQWGEIQPIGGVNEKIEGFFRICQQRGLNGQQGVIIPKQNVEQLMLHDDVIEAVNGQRFSVWAIEHIAEGLEILTDQPSGYDPLNPASPFPEGTIFARAERRFDEMYEETNSENESL</sequence>
<dbReference type="PANTHER" id="PTHR10046">
    <property type="entry name" value="ATP DEPENDENT LON PROTEASE FAMILY MEMBER"/>
    <property type="match status" value="1"/>
</dbReference>
<evidence type="ECO:0000256" key="2">
    <source>
        <dbReference type="PROSITE-ProRule" id="PRU01122"/>
    </source>
</evidence>
<evidence type="ECO:0000313" key="4">
    <source>
        <dbReference type="EMBL" id="ADH99530.1"/>
    </source>
</evidence>
<dbReference type="Proteomes" id="UP000000271">
    <property type="component" value="Chromosome"/>
</dbReference>
<dbReference type="Pfam" id="PF05362">
    <property type="entry name" value="Lon_C"/>
    <property type="match status" value="1"/>
</dbReference>
<dbReference type="eggNOG" id="COG1067">
    <property type="taxonomic scope" value="Bacteria"/>
</dbReference>
<dbReference type="GO" id="GO:0004176">
    <property type="term" value="F:ATP-dependent peptidase activity"/>
    <property type="evidence" value="ECO:0007669"/>
    <property type="project" value="UniProtKB-UniRule"/>
</dbReference>
<dbReference type="Gene3D" id="1.10.8.60">
    <property type="match status" value="1"/>
</dbReference>
<dbReference type="GO" id="GO:0030163">
    <property type="term" value="P:protein catabolic process"/>
    <property type="evidence" value="ECO:0007669"/>
    <property type="project" value="InterPro"/>
</dbReference>
<dbReference type="InterPro" id="IPR046843">
    <property type="entry name" value="LonB_AAA-LID"/>
</dbReference>
<keyword evidence="2" id="KW-0720">Serine protease</keyword>
<dbReference type="InterPro" id="IPR014721">
    <property type="entry name" value="Ribsml_uS5_D2-typ_fold_subgr"/>
</dbReference>
<dbReference type="InterPro" id="IPR041699">
    <property type="entry name" value="AAA_32"/>
</dbReference>
<protein>
    <recommendedName>
        <fullName evidence="2">endopeptidase La</fullName>
        <ecNumber evidence="2">3.4.21.53</ecNumber>
    </recommendedName>
</protein>
<evidence type="ECO:0000313" key="5">
    <source>
        <dbReference type="Proteomes" id="UP000000271"/>
    </source>
</evidence>
<dbReference type="GO" id="GO:0004252">
    <property type="term" value="F:serine-type endopeptidase activity"/>
    <property type="evidence" value="ECO:0007669"/>
    <property type="project" value="UniProtKB-UniRule"/>
</dbReference>
<keyword evidence="5" id="KW-1185">Reference proteome</keyword>
<dbReference type="EC" id="3.4.21.53" evidence="2"/>
<dbReference type="InterPro" id="IPR046844">
    <property type="entry name" value="Lon-like_helical"/>
</dbReference>
<dbReference type="Pfam" id="PF20437">
    <property type="entry name" value="LonC_helical"/>
    <property type="match status" value="1"/>
</dbReference>
<dbReference type="PRINTS" id="PR00830">
    <property type="entry name" value="ENDOLAPTASE"/>
</dbReference>
<reference evidence="4" key="1">
    <citation type="submission" date="2009-10" db="EMBL/GenBank/DDBJ databases">
        <title>Complete sequence of Bacillus selenitireducens MLS10.</title>
        <authorList>
            <consortium name="US DOE Joint Genome Institute"/>
            <person name="Lucas S."/>
            <person name="Copeland A."/>
            <person name="Lapidus A."/>
            <person name="Glavina del Rio T."/>
            <person name="Dalin E."/>
            <person name="Tice H."/>
            <person name="Bruce D."/>
            <person name="Goodwin L."/>
            <person name="Pitluck S."/>
            <person name="Sims D."/>
            <person name="Brettin T."/>
            <person name="Detter J.C."/>
            <person name="Han C."/>
            <person name="Larimer F."/>
            <person name="Land M."/>
            <person name="Hauser L."/>
            <person name="Kyrpides N."/>
            <person name="Ovchinnikova G."/>
            <person name="Stolz J."/>
        </authorList>
    </citation>
    <scope>NUCLEOTIDE SEQUENCE [LARGE SCALE GENOMIC DNA]</scope>
    <source>
        <strain evidence="4">MLS10</strain>
    </source>
</reference>
<dbReference type="Gene3D" id="3.30.230.10">
    <property type="match status" value="1"/>
</dbReference>
<evidence type="ECO:0000256" key="1">
    <source>
        <dbReference type="ARBA" id="ARBA00022670"/>
    </source>
</evidence>
<dbReference type="PROSITE" id="PS51786">
    <property type="entry name" value="LON_PROTEOLYTIC"/>
    <property type="match status" value="1"/>
</dbReference>
<dbReference type="Gene3D" id="3.40.50.300">
    <property type="entry name" value="P-loop containing nucleotide triphosphate hydrolases"/>
    <property type="match status" value="2"/>
</dbReference>
<dbReference type="InterPro" id="IPR027417">
    <property type="entry name" value="P-loop_NTPase"/>
</dbReference>
<keyword evidence="1 2" id="KW-0645">Protease</keyword>
<dbReference type="KEGG" id="bse:Bsel_2026"/>
<accession>D6XUP4</accession>
<gene>
    <name evidence="4" type="ordered locus">Bsel_2026</name>
</gene>
<dbReference type="RefSeq" id="WP_013172952.1">
    <property type="nucleotide sequence ID" value="NC_014219.1"/>
</dbReference>
<dbReference type="AlphaFoldDB" id="D6XUP4"/>
<comment type="similarity">
    <text evidence="2">Belongs to the peptidase S16 family.</text>
</comment>
<dbReference type="GO" id="GO:0005524">
    <property type="term" value="F:ATP binding"/>
    <property type="evidence" value="ECO:0007669"/>
    <property type="project" value="InterPro"/>
</dbReference>
<dbReference type="Pfam" id="PF13654">
    <property type="entry name" value="AAA_32"/>
    <property type="match status" value="1"/>
</dbReference>
<dbReference type="InterPro" id="IPR027065">
    <property type="entry name" value="Lon_Prtase"/>
</dbReference>
<dbReference type="InterPro" id="IPR008269">
    <property type="entry name" value="Lon_proteolytic"/>
</dbReference>
<dbReference type="InterPro" id="IPR020568">
    <property type="entry name" value="Ribosomal_Su5_D2-typ_SF"/>
</dbReference>
<feature type="active site" evidence="2">
    <location>
        <position position="705"/>
    </location>
</feature>
<dbReference type="SUPFAM" id="SSF54211">
    <property type="entry name" value="Ribosomal protein S5 domain 2-like"/>
    <property type="match status" value="1"/>
</dbReference>
<dbReference type="STRING" id="439292.Bsel_2026"/>
<dbReference type="HOGENOM" id="CLU_014785_0_1_9"/>
<evidence type="ECO:0000259" key="3">
    <source>
        <dbReference type="PROSITE" id="PS51786"/>
    </source>
</evidence>
<feature type="active site" evidence="2">
    <location>
        <position position="662"/>
    </location>
</feature>